<evidence type="ECO:0000313" key="3">
    <source>
        <dbReference type="Proteomes" id="UP000015441"/>
    </source>
</evidence>
<dbReference type="AlphaFoldDB" id="N1JRE9"/>
<proteinExistence type="predicted"/>
<gene>
    <name evidence="2" type="ORF">BGHDH14_bghG008885000001001</name>
</gene>
<dbReference type="InParanoid" id="N1JRE9"/>
<organism evidence="2 3">
    <name type="scientific">Blumeria graminis f. sp. hordei (strain DH14)</name>
    <name type="common">Barley powdery mildew</name>
    <name type="synonym">Oidium monilioides f. sp. hordei</name>
    <dbReference type="NCBI Taxonomy" id="546991"/>
    <lineage>
        <taxon>Eukaryota</taxon>
        <taxon>Fungi</taxon>
        <taxon>Dikarya</taxon>
        <taxon>Ascomycota</taxon>
        <taxon>Pezizomycotina</taxon>
        <taxon>Leotiomycetes</taxon>
        <taxon>Erysiphales</taxon>
        <taxon>Erysiphaceae</taxon>
        <taxon>Blumeria</taxon>
        <taxon>Blumeria hordei</taxon>
    </lineage>
</organism>
<protein>
    <submittedName>
        <fullName evidence="2">CSEP0487 putative effector protein</fullName>
    </submittedName>
</protein>
<keyword evidence="1" id="KW-0732">Signal</keyword>
<dbReference type="OrthoDB" id="10629262at2759"/>
<feature type="signal peptide" evidence="1">
    <location>
        <begin position="1"/>
        <end position="21"/>
    </location>
</feature>
<dbReference type="Proteomes" id="UP000015441">
    <property type="component" value="Unassembled WGS sequence"/>
</dbReference>
<reference evidence="2 3" key="1">
    <citation type="journal article" date="2010" name="Science">
        <title>Genome expansion and gene loss in powdery mildew fungi reveal tradeoffs in extreme parasitism.</title>
        <authorList>
            <person name="Spanu P.D."/>
            <person name="Abbott J.C."/>
            <person name="Amselem J."/>
            <person name="Burgis T.A."/>
            <person name="Soanes D.M."/>
            <person name="Stueber K."/>
            <person name="Ver Loren van Themaat E."/>
            <person name="Brown J.K.M."/>
            <person name="Butcher S.A."/>
            <person name="Gurr S.J."/>
            <person name="Lebrun M.-H."/>
            <person name="Ridout C.J."/>
            <person name="Schulze-Lefert P."/>
            <person name="Talbot N.J."/>
            <person name="Ahmadinejad N."/>
            <person name="Ametz C."/>
            <person name="Barton G.R."/>
            <person name="Benjdia M."/>
            <person name="Bidzinski P."/>
            <person name="Bindschedler L.V."/>
            <person name="Both M."/>
            <person name="Brewer M.T."/>
            <person name="Cadle-Davidson L."/>
            <person name="Cadle-Davidson M.M."/>
            <person name="Collemare J."/>
            <person name="Cramer R."/>
            <person name="Frenkel O."/>
            <person name="Godfrey D."/>
            <person name="Harriman J."/>
            <person name="Hoede C."/>
            <person name="King B.C."/>
            <person name="Klages S."/>
            <person name="Kleemann J."/>
            <person name="Knoll D."/>
            <person name="Koti P.S."/>
            <person name="Kreplak J."/>
            <person name="Lopez-Ruiz F.J."/>
            <person name="Lu X."/>
            <person name="Maekawa T."/>
            <person name="Mahanil S."/>
            <person name="Micali C."/>
            <person name="Milgroom M.G."/>
            <person name="Montana G."/>
            <person name="Noir S."/>
            <person name="O'Connell R.J."/>
            <person name="Oberhaensli S."/>
            <person name="Parlange F."/>
            <person name="Pedersen C."/>
            <person name="Quesneville H."/>
            <person name="Reinhardt R."/>
            <person name="Rott M."/>
            <person name="Sacristan S."/>
            <person name="Schmidt S.M."/>
            <person name="Schoen M."/>
            <person name="Skamnioti P."/>
            <person name="Sommer H."/>
            <person name="Stephens A."/>
            <person name="Takahara H."/>
            <person name="Thordal-Christensen H."/>
            <person name="Vigouroux M."/>
            <person name="Wessling R."/>
            <person name="Wicker T."/>
            <person name="Panstruga R."/>
        </authorList>
    </citation>
    <scope>NUCLEOTIDE SEQUENCE [LARGE SCALE GENOMIC DNA]</scope>
    <source>
        <strain evidence="2">DH14</strain>
    </source>
</reference>
<name>N1JRE9_BLUG1</name>
<keyword evidence="3" id="KW-1185">Reference proteome</keyword>
<dbReference type="HOGENOM" id="CLU_1834822_0_0_1"/>
<evidence type="ECO:0000313" key="2">
    <source>
        <dbReference type="EMBL" id="CCU83241.1"/>
    </source>
</evidence>
<accession>N1JRE9</accession>
<feature type="chain" id="PRO_5004108036" evidence="1">
    <location>
        <begin position="22"/>
        <end position="140"/>
    </location>
</feature>
<dbReference type="EMBL" id="CAUH01008884">
    <property type="protein sequence ID" value="CCU83241.1"/>
    <property type="molecule type" value="Genomic_DNA"/>
</dbReference>
<comment type="caution">
    <text evidence="2">The sequence shown here is derived from an EMBL/GenBank/DDBJ whole genome shotgun (WGS) entry which is preliminary data.</text>
</comment>
<sequence>MKIFSLVSFVAILNHLSPSLAKINYQCELAIIDGDAVRGCVDYFYPFALEQIEASEDRDALFSYGHFMNLFKSKLELDIHYPRKFTMLELYMVVNRLIVRKQPQNLCILMDPLHLVSGNARDAKSDGSNMAGLNEVAKCV</sequence>
<evidence type="ECO:0000256" key="1">
    <source>
        <dbReference type="SAM" id="SignalP"/>
    </source>
</evidence>